<dbReference type="AlphaFoldDB" id="A0A6B9FUS5"/>
<evidence type="ECO:0000313" key="2">
    <source>
        <dbReference type="EMBL" id="QGY05782.1"/>
    </source>
</evidence>
<dbReference type="OrthoDB" id="7996025at2"/>
<dbReference type="KEGG" id="mmes:MMSR116_30700"/>
<accession>A0A6B9FUS5</accession>
<feature type="signal peptide" evidence="1">
    <location>
        <begin position="1"/>
        <end position="23"/>
    </location>
</feature>
<keyword evidence="1" id="KW-0732">Signal</keyword>
<name>A0A6B9FUS5_9HYPH</name>
<dbReference type="Proteomes" id="UP000012488">
    <property type="component" value="Chromosome"/>
</dbReference>
<dbReference type="EMBL" id="CP043538">
    <property type="protein sequence ID" value="QGY05782.1"/>
    <property type="molecule type" value="Genomic_DNA"/>
</dbReference>
<feature type="chain" id="PRO_5025660580" evidence="1">
    <location>
        <begin position="24"/>
        <end position="147"/>
    </location>
</feature>
<reference evidence="2 3" key="1">
    <citation type="journal article" date="2012" name="Genet. Mol. Biol.">
        <title>Analysis of 16S rRNA and mxaF genes revealing insights into Methylobacterium niche-specific plant association.</title>
        <authorList>
            <person name="Dourado M.N."/>
            <person name="Andreote F.D."/>
            <person name="Dini-Andreote F."/>
            <person name="Conti R."/>
            <person name="Araujo J.M."/>
            <person name="Araujo W.L."/>
        </authorList>
    </citation>
    <scope>NUCLEOTIDE SEQUENCE [LARGE SCALE GENOMIC DNA]</scope>
    <source>
        <strain evidence="2 3">SR1.6/6</strain>
    </source>
</reference>
<proteinExistence type="predicted"/>
<evidence type="ECO:0000256" key="1">
    <source>
        <dbReference type="SAM" id="SignalP"/>
    </source>
</evidence>
<evidence type="ECO:0000313" key="3">
    <source>
        <dbReference type="Proteomes" id="UP000012488"/>
    </source>
</evidence>
<gene>
    <name evidence="2" type="ORF">MMSR116_30700</name>
</gene>
<protein>
    <submittedName>
        <fullName evidence="2">Uncharacterized protein</fullName>
    </submittedName>
</protein>
<organism evidence="2 3">
    <name type="scientific">Methylobacterium mesophilicum SR1.6/6</name>
    <dbReference type="NCBI Taxonomy" id="908290"/>
    <lineage>
        <taxon>Bacteria</taxon>
        <taxon>Pseudomonadati</taxon>
        <taxon>Pseudomonadota</taxon>
        <taxon>Alphaproteobacteria</taxon>
        <taxon>Hyphomicrobiales</taxon>
        <taxon>Methylobacteriaceae</taxon>
        <taxon>Methylobacterium</taxon>
    </lineage>
</organism>
<dbReference type="RefSeq" id="WP_039893461.1">
    <property type="nucleotide sequence ID" value="NZ_CP043538.1"/>
</dbReference>
<reference evidence="2 3" key="2">
    <citation type="journal article" date="2013" name="Genome Announc.">
        <title>Draft Genome Sequence of Methylobacterium mesophilicum Strain SR1.6/6, Isolated from Citrus sinensis.</title>
        <authorList>
            <person name="Marinho Almeida D."/>
            <person name="Dini-Andreote F."/>
            <person name="Camargo Neves A.A."/>
            <person name="Juca Ramos R.T."/>
            <person name="Andreote F.D."/>
            <person name="Carneiro A.R."/>
            <person name="Oliveira de Souza Lima A."/>
            <person name="Caracciolo Gomes de Sa P.H."/>
            <person name="Ribeiro Barbosa M.S."/>
            <person name="Araujo W.L."/>
            <person name="Silva A."/>
        </authorList>
    </citation>
    <scope>NUCLEOTIDE SEQUENCE [LARGE SCALE GENOMIC DNA]</scope>
    <source>
        <strain evidence="2 3">SR1.6/6</strain>
    </source>
</reference>
<sequence length="147" mass="15901">MKTTVLLLFLLMPYLASTTISHAQWRPSGGLLDVAVTPKCSATGGKVALATQDGVYLCPSREAQINAQVADASHFYLVHAYGHLAIHNTSDKLADCWAAHTLAAAPRGPHFVRQWIKHWRAYGTTNPTFGTPEQRIANVRGCCACGV</sequence>